<comment type="caution">
    <text evidence="3">The sequence shown here is derived from an EMBL/GenBank/DDBJ whole genome shotgun (WGS) entry which is preliminary data.</text>
</comment>
<feature type="compositionally biased region" description="Basic and acidic residues" evidence="1">
    <location>
        <begin position="153"/>
        <end position="165"/>
    </location>
</feature>
<accession>A0ABR2DEN8</accession>
<proteinExistence type="predicted"/>
<reference evidence="3 4" key="1">
    <citation type="journal article" date="2024" name="G3 (Bethesda)">
        <title>Genome assembly of Hibiscus sabdariffa L. provides insights into metabolisms of medicinal natural products.</title>
        <authorList>
            <person name="Kim T."/>
        </authorList>
    </citation>
    <scope>NUCLEOTIDE SEQUENCE [LARGE SCALE GENOMIC DNA]</scope>
    <source>
        <strain evidence="3">TK-2024</strain>
        <tissue evidence="3">Old leaves</tissue>
    </source>
</reference>
<feature type="region of interest" description="Disordered" evidence="1">
    <location>
        <begin position="1"/>
        <end position="20"/>
    </location>
</feature>
<dbReference type="InterPro" id="IPR004332">
    <property type="entry name" value="Transposase_MuDR"/>
</dbReference>
<dbReference type="EMBL" id="JBBPBM010000028">
    <property type="protein sequence ID" value="KAK8537357.1"/>
    <property type="molecule type" value="Genomic_DNA"/>
</dbReference>
<name>A0ABR2DEN8_9ROSI</name>
<keyword evidence="4" id="KW-1185">Reference proteome</keyword>
<sequence>MLEDAKEYSDSEKGVEGGDELGVNVDALEAAGEDLRAVIEELHADCEEVMVIVNEGISPSVDEGFLPVTGEGFGPNVAQRLETNGGEIFETNASQGSLLLKDVCEDLRIEVDEESNNELNEDDHHCFFDNNSDEECGQDIEVEDYALEEYEVKGRDEKVEGHESDYLDSSDPGEYGDSDESAEEICGTYSGKKTLGPRYDIKCAIPTWEVGLRFEDNIQFKEAVKKYSVANGVKLKFVKNEPKRTRVHCRGTCPWKLYASYDTRYDCYVVKTHNSEHMCFRNNKSTMLSWAYATYDMCRRARKAILKEMQGSYVEEFTNLWGYAAELLHSNPGSTMSI</sequence>
<feature type="region of interest" description="Disordered" evidence="1">
    <location>
        <begin position="153"/>
        <end position="181"/>
    </location>
</feature>
<dbReference type="PANTHER" id="PTHR31973">
    <property type="entry name" value="POLYPROTEIN, PUTATIVE-RELATED"/>
    <property type="match status" value="1"/>
</dbReference>
<gene>
    <name evidence="3" type="ORF">V6N12_043523</name>
</gene>
<evidence type="ECO:0000259" key="2">
    <source>
        <dbReference type="Pfam" id="PF03108"/>
    </source>
</evidence>
<feature type="domain" description="Transposase MuDR plant" evidence="2">
    <location>
        <begin position="207"/>
        <end position="260"/>
    </location>
</feature>
<feature type="compositionally biased region" description="Basic and acidic residues" evidence="1">
    <location>
        <begin position="1"/>
        <end position="16"/>
    </location>
</feature>
<evidence type="ECO:0000313" key="4">
    <source>
        <dbReference type="Proteomes" id="UP001472677"/>
    </source>
</evidence>
<dbReference type="Proteomes" id="UP001472677">
    <property type="component" value="Unassembled WGS sequence"/>
</dbReference>
<protein>
    <recommendedName>
        <fullName evidence="2">Transposase MuDR plant domain-containing protein</fullName>
    </recommendedName>
</protein>
<evidence type="ECO:0000313" key="3">
    <source>
        <dbReference type="EMBL" id="KAK8537357.1"/>
    </source>
</evidence>
<evidence type="ECO:0000256" key="1">
    <source>
        <dbReference type="SAM" id="MobiDB-lite"/>
    </source>
</evidence>
<organism evidence="3 4">
    <name type="scientific">Hibiscus sabdariffa</name>
    <name type="common">roselle</name>
    <dbReference type="NCBI Taxonomy" id="183260"/>
    <lineage>
        <taxon>Eukaryota</taxon>
        <taxon>Viridiplantae</taxon>
        <taxon>Streptophyta</taxon>
        <taxon>Embryophyta</taxon>
        <taxon>Tracheophyta</taxon>
        <taxon>Spermatophyta</taxon>
        <taxon>Magnoliopsida</taxon>
        <taxon>eudicotyledons</taxon>
        <taxon>Gunneridae</taxon>
        <taxon>Pentapetalae</taxon>
        <taxon>rosids</taxon>
        <taxon>malvids</taxon>
        <taxon>Malvales</taxon>
        <taxon>Malvaceae</taxon>
        <taxon>Malvoideae</taxon>
        <taxon>Hibiscus</taxon>
    </lineage>
</organism>
<dbReference type="PANTHER" id="PTHR31973:SF187">
    <property type="entry name" value="MUTATOR TRANSPOSASE MUDRA PROTEIN"/>
    <property type="match status" value="1"/>
</dbReference>
<dbReference type="Pfam" id="PF03108">
    <property type="entry name" value="DBD_Tnp_Mut"/>
    <property type="match status" value="1"/>
</dbReference>